<sequence length="73" mass="7972">MVFMVLGTAWWSSDIDYTAAACMGLSPSFGLAWAHGSGLKSSEPNPPPQAEPKPGRNITNLKLYHDIEIELRV</sequence>
<evidence type="ECO:0000256" key="1">
    <source>
        <dbReference type="SAM" id="MobiDB-lite"/>
    </source>
</evidence>
<gene>
    <name evidence="3" type="ORF">F5147DRAFT_724372</name>
    <name evidence="2" type="ORF">F5147DRAFT_728451</name>
</gene>
<name>A0A9P7ETY7_9AGAM</name>
<reference evidence="3" key="1">
    <citation type="journal article" date="2020" name="New Phytol.">
        <title>Comparative genomics reveals dynamic genome evolution in host specialist ectomycorrhizal fungi.</title>
        <authorList>
            <person name="Lofgren L.A."/>
            <person name="Nguyen N.H."/>
            <person name="Vilgalys R."/>
            <person name="Ruytinx J."/>
            <person name="Liao H.L."/>
            <person name="Branco S."/>
            <person name="Kuo A."/>
            <person name="LaButti K."/>
            <person name="Lipzen A."/>
            <person name="Andreopoulos W."/>
            <person name="Pangilinan J."/>
            <person name="Riley R."/>
            <person name="Hundley H."/>
            <person name="Na H."/>
            <person name="Barry K."/>
            <person name="Grigoriev I.V."/>
            <person name="Stajich J.E."/>
            <person name="Kennedy P.G."/>
        </authorList>
    </citation>
    <scope>NUCLEOTIDE SEQUENCE</scope>
    <source>
        <strain evidence="3">FC423</strain>
    </source>
</reference>
<feature type="region of interest" description="Disordered" evidence="1">
    <location>
        <begin position="36"/>
        <end position="57"/>
    </location>
</feature>
<dbReference type="AlphaFoldDB" id="A0A9P7ETY7"/>
<protein>
    <submittedName>
        <fullName evidence="3">Uncharacterized protein</fullName>
    </submittedName>
</protein>
<comment type="caution">
    <text evidence="3">The sequence shown here is derived from an EMBL/GenBank/DDBJ whole genome shotgun (WGS) entry which is preliminary data.</text>
</comment>
<evidence type="ECO:0000313" key="2">
    <source>
        <dbReference type="EMBL" id="KAG2086972.1"/>
    </source>
</evidence>
<dbReference type="RefSeq" id="XP_041286379.1">
    <property type="nucleotide sequence ID" value="XM_041439039.1"/>
</dbReference>
<proteinExistence type="predicted"/>
<evidence type="ECO:0000313" key="3">
    <source>
        <dbReference type="EMBL" id="KAG2090926.1"/>
    </source>
</evidence>
<dbReference type="Proteomes" id="UP000823399">
    <property type="component" value="Unassembled WGS sequence"/>
</dbReference>
<dbReference type="OrthoDB" id="2702543at2759"/>
<keyword evidence="4" id="KW-1185">Reference proteome</keyword>
<dbReference type="GeneID" id="64701298"/>
<dbReference type="EMBL" id="JABBWM010000100">
    <property type="protein sequence ID" value="KAG2090926.1"/>
    <property type="molecule type" value="Genomic_DNA"/>
</dbReference>
<accession>A0A9P7ETY7</accession>
<organism evidence="3 4">
    <name type="scientific">Suillus discolor</name>
    <dbReference type="NCBI Taxonomy" id="1912936"/>
    <lineage>
        <taxon>Eukaryota</taxon>
        <taxon>Fungi</taxon>
        <taxon>Dikarya</taxon>
        <taxon>Basidiomycota</taxon>
        <taxon>Agaricomycotina</taxon>
        <taxon>Agaricomycetes</taxon>
        <taxon>Agaricomycetidae</taxon>
        <taxon>Boletales</taxon>
        <taxon>Suillineae</taxon>
        <taxon>Suillaceae</taxon>
        <taxon>Suillus</taxon>
    </lineage>
</organism>
<dbReference type="EMBL" id="JABBWM010000138">
    <property type="protein sequence ID" value="KAG2086972.1"/>
    <property type="molecule type" value="Genomic_DNA"/>
</dbReference>
<evidence type="ECO:0000313" key="4">
    <source>
        <dbReference type="Proteomes" id="UP000823399"/>
    </source>
</evidence>